<dbReference type="InterPro" id="IPR029046">
    <property type="entry name" value="LolA/LolB/LppX"/>
</dbReference>
<evidence type="ECO:0000256" key="2">
    <source>
        <dbReference type="ARBA" id="ARBA00022448"/>
    </source>
</evidence>
<keyword evidence="2" id="KW-0813">Transport</keyword>
<keyword evidence="4" id="KW-0653">Protein transport</keyword>
<keyword evidence="3" id="KW-0732">Signal</keyword>
<evidence type="ECO:0000256" key="1">
    <source>
        <dbReference type="ARBA" id="ARBA00011245"/>
    </source>
</evidence>
<gene>
    <name evidence="6" type="ORF">RS130_11860</name>
</gene>
<dbReference type="SUPFAM" id="SSF89392">
    <property type="entry name" value="Prokaryotic lipoproteins and lipoprotein localization factors"/>
    <property type="match status" value="1"/>
</dbReference>
<name>A0ABU3SX85_9ALTE</name>
<keyword evidence="6" id="KW-0449">Lipoprotein</keyword>
<dbReference type="Pfam" id="PF17131">
    <property type="entry name" value="LolA_like"/>
    <property type="match status" value="1"/>
</dbReference>
<evidence type="ECO:0000256" key="3">
    <source>
        <dbReference type="ARBA" id="ARBA00022729"/>
    </source>
</evidence>
<dbReference type="InterPro" id="IPR052944">
    <property type="entry name" value="Sporulation_related"/>
</dbReference>
<dbReference type="Proteomes" id="UP001247805">
    <property type="component" value="Unassembled WGS sequence"/>
</dbReference>
<dbReference type="Gene3D" id="2.50.20.10">
    <property type="entry name" value="Lipoprotein localisation LolA/LolB/LppX"/>
    <property type="match status" value="1"/>
</dbReference>
<protein>
    <submittedName>
        <fullName evidence="6">Outer membrane lipoprotein-sorting protein</fullName>
    </submittedName>
</protein>
<sequence>MEQTNLTSCKLRKVVLQLFSAMLACSLTVGYAYGQESAERGLEIAKERKARDKGWGDTTAKMSMILRNASGDEVERKMRMESLEIQDDGDKALTIFDQPLDVKGTVFLTFSHALEPDDQWMYLPKLSRVKRIRSKNKSGPFMGSEFSFEDMSSFELEKYEFKYLRDEEYDGQSCFVLEQIPTDENSGYSKQILWVDKVHYRALKIEFYDRKNSLLKELINYDYKLYLDKFWRPMRVEVVNKQNGKSTALLTQELQFKTGLDESDFKQNSMKNRR</sequence>
<organism evidence="6 7">
    <name type="scientific">Paraglaciecola aquimarina</name>
    <dbReference type="NCBI Taxonomy" id="1235557"/>
    <lineage>
        <taxon>Bacteria</taxon>
        <taxon>Pseudomonadati</taxon>
        <taxon>Pseudomonadota</taxon>
        <taxon>Gammaproteobacteria</taxon>
        <taxon>Alteromonadales</taxon>
        <taxon>Alteromonadaceae</taxon>
        <taxon>Paraglaciecola</taxon>
    </lineage>
</organism>
<keyword evidence="7" id="KW-1185">Reference proteome</keyword>
<evidence type="ECO:0000259" key="5">
    <source>
        <dbReference type="Pfam" id="PF17131"/>
    </source>
</evidence>
<feature type="domain" description="Uncharacterized protein TP-0789" evidence="5">
    <location>
        <begin position="90"/>
        <end position="271"/>
    </location>
</feature>
<reference evidence="6 7" key="1">
    <citation type="submission" date="2023-10" db="EMBL/GenBank/DDBJ databases">
        <title>Glaciecola aquimarina strain GGW-M5 nov., isolated from a coastal seawater.</title>
        <authorList>
            <person name="Bayburt H."/>
            <person name="Kim J.M."/>
            <person name="Choi B.J."/>
            <person name="Jeon C.O."/>
        </authorList>
    </citation>
    <scope>NUCLEOTIDE SEQUENCE [LARGE SCALE GENOMIC DNA]</scope>
    <source>
        <strain evidence="6 7">KCTC 32108</strain>
    </source>
</reference>
<dbReference type="PANTHER" id="PTHR37507">
    <property type="entry name" value="SPORULATION PROTEIN YDCC"/>
    <property type="match status" value="1"/>
</dbReference>
<comment type="subunit">
    <text evidence="1">Monomer.</text>
</comment>
<dbReference type="PANTHER" id="PTHR37507:SF2">
    <property type="entry name" value="SPORULATION PROTEIN YDCC"/>
    <property type="match status" value="1"/>
</dbReference>
<accession>A0ABU3SX85</accession>
<proteinExistence type="predicted"/>
<dbReference type="CDD" id="cd16329">
    <property type="entry name" value="LolA_like"/>
    <property type="match status" value="1"/>
</dbReference>
<comment type="caution">
    <text evidence="6">The sequence shown here is derived from an EMBL/GenBank/DDBJ whole genome shotgun (WGS) entry which is preliminary data.</text>
</comment>
<evidence type="ECO:0000313" key="6">
    <source>
        <dbReference type="EMBL" id="MDU0354537.1"/>
    </source>
</evidence>
<evidence type="ECO:0000256" key="4">
    <source>
        <dbReference type="ARBA" id="ARBA00022927"/>
    </source>
</evidence>
<dbReference type="EMBL" id="JAWDIO010000002">
    <property type="protein sequence ID" value="MDU0354537.1"/>
    <property type="molecule type" value="Genomic_DNA"/>
</dbReference>
<evidence type="ECO:0000313" key="7">
    <source>
        <dbReference type="Proteomes" id="UP001247805"/>
    </source>
</evidence>
<dbReference type="InterPro" id="IPR033399">
    <property type="entry name" value="TP_0789-like"/>
</dbReference>